<dbReference type="GO" id="GO:0005886">
    <property type="term" value="C:plasma membrane"/>
    <property type="evidence" value="ECO:0007669"/>
    <property type="project" value="UniProtKB-SubCell"/>
</dbReference>
<dbReference type="AlphaFoldDB" id="A0A212TH13"/>
<dbReference type="PANTHER" id="PTHR36116:SF1">
    <property type="entry name" value="UPF0060 MEMBRANE PROTEIN YNFA"/>
    <property type="match status" value="1"/>
</dbReference>
<sequence length="110" mass="12436">MLLILKPLLVYFLAGLCEIGGGYLMWQWLKADRPSWMGAAGAILLLLYGWVATWQLTSFGKTYAVYGGIFIVMSIAWAWYFDGFRPDRFDIIGGIVCFVGIGIILFWPRS</sequence>
<dbReference type="Proteomes" id="UP000198131">
    <property type="component" value="Unassembled WGS sequence"/>
</dbReference>
<evidence type="ECO:0000256" key="1">
    <source>
        <dbReference type="ARBA" id="ARBA00022475"/>
    </source>
</evidence>
<dbReference type="HAMAP" id="MF_00010">
    <property type="entry name" value="UPF0060"/>
    <property type="match status" value="1"/>
</dbReference>
<dbReference type="PANTHER" id="PTHR36116">
    <property type="entry name" value="UPF0060 MEMBRANE PROTEIN YNFA"/>
    <property type="match status" value="1"/>
</dbReference>
<evidence type="ECO:0000256" key="5">
    <source>
        <dbReference type="HAMAP-Rule" id="MF_00010"/>
    </source>
</evidence>
<evidence type="ECO:0000256" key="2">
    <source>
        <dbReference type="ARBA" id="ARBA00022692"/>
    </source>
</evidence>
<feature type="transmembrane region" description="Helical" evidence="5">
    <location>
        <begin position="35"/>
        <end position="51"/>
    </location>
</feature>
<keyword evidence="1 5" id="KW-1003">Cell membrane</keyword>
<evidence type="ECO:0000256" key="3">
    <source>
        <dbReference type="ARBA" id="ARBA00022989"/>
    </source>
</evidence>
<dbReference type="RefSeq" id="WP_170934711.1">
    <property type="nucleotide sequence ID" value="NZ_FYEW01000001.1"/>
</dbReference>
<comment type="subcellular location">
    <subcellularLocation>
        <location evidence="5">Cell membrane</location>
        <topology evidence="5">Multi-pass membrane protein</topology>
    </subcellularLocation>
</comment>
<organism evidence="6 7">
    <name type="scientific">Hymenobacter gelipurpurascens</name>
    <dbReference type="NCBI Taxonomy" id="89968"/>
    <lineage>
        <taxon>Bacteria</taxon>
        <taxon>Pseudomonadati</taxon>
        <taxon>Bacteroidota</taxon>
        <taxon>Cytophagia</taxon>
        <taxon>Cytophagales</taxon>
        <taxon>Hymenobacteraceae</taxon>
        <taxon>Hymenobacter</taxon>
    </lineage>
</organism>
<keyword evidence="2 5" id="KW-0812">Transmembrane</keyword>
<feature type="transmembrane region" description="Helical" evidence="5">
    <location>
        <begin position="63"/>
        <end position="79"/>
    </location>
</feature>
<dbReference type="InterPro" id="IPR003844">
    <property type="entry name" value="UPF0060"/>
</dbReference>
<evidence type="ECO:0000313" key="7">
    <source>
        <dbReference type="Proteomes" id="UP000198131"/>
    </source>
</evidence>
<keyword evidence="3 5" id="KW-1133">Transmembrane helix</keyword>
<gene>
    <name evidence="6" type="ORF">SAMN06265337_1267</name>
</gene>
<accession>A0A212TH13</accession>
<comment type="similarity">
    <text evidence="5">Belongs to the UPF0060 family.</text>
</comment>
<evidence type="ECO:0000256" key="4">
    <source>
        <dbReference type="ARBA" id="ARBA00023136"/>
    </source>
</evidence>
<evidence type="ECO:0000313" key="6">
    <source>
        <dbReference type="EMBL" id="SNC65347.1"/>
    </source>
</evidence>
<dbReference type="EMBL" id="FYEW01000001">
    <property type="protein sequence ID" value="SNC65347.1"/>
    <property type="molecule type" value="Genomic_DNA"/>
</dbReference>
<keyword evidence="7" id="KW-1185">Reference proteome</keyword>
<dbReference type="InterPro" id="IPR037185">
    <property type="entry name" value="EmrE-like"/>
</dbReference>
<keyword evidence="4 5" id="KW-0472">Membrane</keyword>
<proteinExistence type="inferred from homology"/>
<dbReference type="Pfam" id="PF02694">
    <property type="entry name" value="UPF0060"/>
    <property type="match status" value="1"/>
</dbReference>
<feature type="transmembrane region" description="Helical" evidence="5">
    <location>
        <begin position="9"/>
        <end position="29"/>
    </location>
</feature>
<protein>
    <submittedName>
        <fullName evidence="6">Small multidrug resistance family-3 protein</fullName>
    </submittedName>
</protein>
<feature type="transmembrane region" description="Helical" evidence="5">
    <location>
        <begin position="91"/>
        <end position="108"/>
    </location>
</feature>
<dbReference type="NCBIfam" id="NF002586">
    <property type="entry name" value="PRK02237.1"/>
    <property type="match status" value="1"/>
</dbReference>
<name>A0A212TH13_9BACT</name>
<dbReference type="SUPFAM" id="SSF103481">
    <property type="entry name" value="Multidrug resistance efflux transporter EmrE"/>
    <property type="match status" value="1"/>
</dbReference>
<reference evidence="7" key="1">
    <citation type="submission" date="2017-06" db="EMBL/GenBank/DDBJ databases">
        <authorList>
            <person name="Varghese N."/>
            <person name="Submissions S."/>
        </authorList>
    </citation>
    <scope>NUCLEOTIDE SEQUENCE [LARGE SCALE GENOMIC DNA]</scope>
    <source>
        <strain evidence="7">DSM 11116</strain>
    </source>
</reference>